<name>A0ABV0TLZ7_9TELE</name>
<keyword evidence="2" id="KW-1185">Reference proteome</keyword>
<comment type="caution">
    <text evidence="1">The sequence shown here is derived from an EMBL/GenBank/DDBJ whole genome shotgun (WGS) entry which is preliminary data.</text>
</comment>
<accession>A0ABV0TLZ7</accession>
<organism evidence="1 2">
    <name type="scientific">Ilyodon furcidens</name>
    <name type="common">goldbreast splitfin</name>
    <dbReference type="NCBI Taxonomy" id="33524"/>
    <lineage>
        <taxon>Eukaryota</taxon>
        <taxon>Metazoa</taxon>
        <taxon>Chordata</taxon>
        <taxon>Craniata</taxon>
        <taxon>Vertebrata</taxon>
        <taxon>Euteleostomi</taxon>
        <taxon>Actinopterygii</taxon>
        <taxon>Neopterygii</taxon>
        <taxon>Teleostei</taxon>
        <taxon>Neoteleostei</taxon>
        <taxon>Acanthomorphata</taxon>
        <taxon>Ovalentaria</taxon>
        <taxon>Atherinomorphae</taxon>
        <taxon>Cyprinodontiformes</taxon>
        <taxon>Goodeidae</taxon>
        <taxon>Ilyodon</taxon>
    </lineage>
</organism>
<evidence type="ECO:0000313" key="1">
    <source>
        <dbReference type="EMBL" id="MEQ2232507.1"/>
    </source>
</evidence>
<proteinExistence type="predicted"/>
<dbReference type="EMBL" id="JAHRIQ010035697">
    <property type="protein sequence ID" value="MEQ2232507.1"/>
    <property type="molecule type" value="Genomic_DNA"/>
</dbReference>
<reference evidence="1 2" key="1">
    <citation type="submission" date="2021-06" db="EMBL/GenBank/DDBJ databases">
        <authorList>
            <person name="Palmer J.M."/>
        </authorList>
    </citation>
    <scope>NUCLEOTIDE SEQUENCE [LARGE SCALE GENOMIC DNA]</scope>
    <source>
        <strain evidence="2">if_2019</strain>
        <tissue evidence="1">Muscle</tissue>
    </source>
</reference>
<protein>
    <submittedName>
        <fullName evidence="1">Uncharacterized protein</fullName>
    </submittedName>
</protein>
<sequence length="73" mass="7536">MKTLQSKGGAQRASLVCPASAERLSFFSRAAEAHSTGADNSRPGSPLICLGNRGQLGTSQEMGHACIAAKNSF</sequence>
<gene>
    <name evidence="1" type="ORF">ILYODFUR_012148</name>
</gene>
<dbReference type="Proteomes" id="UP001482620">
    <property type="component" value="Unassembled WGS sequence"/>
</dbReference>
<evidence type="ECO:0000313" key="2">
    <source>
        <dbReference type="Proteomes" id="UP001482620"/>
    </source>
</evidence>